<gene>
    <name evidence="1" type="ORF">NW768_007076</name>
</gene>
<dbReference type="Proteomes" id="UP001152024">
    <property type="component" value="Unassembled WGS sequence"/>
</dbReference>
<sequence>MVKELLGKNTTQRMFPIAFLSSDIPNHFSCVSWAETTLIVLFEAFNPVMLGTQTPVLSNKVVRDIPYWGRTNQQDAWLRANSRPLAHFILDAGRQTKDIDSSLRDFKLKDRYLGLNWAVPLTDATSYETNTWIQTTIPATKNEDGIEEKPMWSFRTTPKRLTERQRVWLFTGRPNTRPTALRLQLPTDGTSLKAGSVVNVVVEIMCNENDKHRYPYVQIPSIGPFDCWTEALRLGIRMEYQDDHGRWQSRYVKNDLHEMLTARMQPSEIAALGDEVKHIEVTWHHAIKIITTLLGWRWQPDNALSRQVWPPFISKRRTMDFDFFNQRLVVGEGPVVEKQLPRLLTLDQTANLIENQFGTGVTIGVLPDSILMQPNYYPSHQLQRQKCDLCYMASWRSDRGEAGGRGRALSSLCLERRVVQTEGGGGLLQCPFSAALGRYCTFTARVEERDDVGDLVYVPREHYPVTSTPCPPNFAQYLEMQENSKEQPVERDGGHDTEKISMAPALRMTRSIKEKLPIFL</sequence>
<proteinExistence type="predicted"/>
<evidence type="ECO:0000313" key="2">
    <source>
        <dbReference type="Proteomes" id="UP001152024"/>
    </source>
</evidence>
<keyword evidence="2" id="KW-1185">Reference proteome</keyword>
<name>A0ABQ8RA02_FUSEQ</name>
<organism evidence="1 2">
    <name type="scientific">Fusarium equiseti</name>
    <name type="common">Fusarium scirpi</name>
    <dbReference type="NCBI Taxonomy" id="61235"/>
    <lineage>
        <taxon>Eukaryota</taxon>
        <taxon>Fungi</taxon>
        <taxon>Dikarya</taxon>
        <taxon>Ascomycota</taxon>
        <taxon>Pezizomycotina</taxon>
        <taxon>Sordariomycetes</taxon>
        <taxon>Hypocreomycetidae</taxon>
        <taxon>Hypocreales</taxon>
        <taxon>Nectriaceae</taxon>
        <taxon>Fusarium</taxon>
        <taxon>Fusarium incarnatum-equiseti species complex</taxon>
    </lineage>
</organism>
<protein>
    <submittedName>
        <fullName evidence="1">Uncharacterized protein</fullName>
    </submittedName>
</protein>
<evidence type="ECO:0000313" key="1">
    <source>
        <dbReference type="EMBL" id="KAJ4130098.1"/>
    </source>
</evidence>
<dbReference type="EMBL" id="JAOQBH010000010">
    <property type="protein sequence ID" value="KAJ4130098.1"/>
    <property type="molecule type" value="Genomic_DNA"/>
</dbReference>
<accession>A0ABQ8RA02</accession>
<comment type="caution">
    <text evidence="1">The sequence shown here is derived from an EMBL/GenBank/DDBJ whole genome shotgun (WGS) entry which is preliminary data.</text>
</comment>
<reference evidence="1" key="1">
    <citation type="submission" date="2022-09" db="EMBL/GenBank/DDBJ databases">
        <title>Fusarium specimens isolated from Avocado Roots.</title>
        <authorList>
            <person name="Stajich J."/>
            <person name="Roper C."/>
            <person name="Heimlech-Rivalta G."/>
        </authorList>
    </citation>
    <scope>NUCLEOTIDE SEQUENCE</scope>
    <source>
        <strain evidence="1">CF00095</strain>
    </source>
</reference>